<proteinExistence type="predicted"/>
<protein>
    <submittedName>
        <fullName evidence="1">Uncharacterized protein</fullName>
    </submittedName>
</protein>
<dbReference type="Proteomes" id="UP000299102">
    <property type="component" value="Unassembled WGS sequence"/>
</dbReference>
<dbReference type="AlphaFoldDB" id="A0A4C1WXZ3"/>
<organism evidence="1 2">
    <name type="scientific">Eumeta variegata</name>
    <name type="common">Bagworm moth</name>
    <name type="synonym">Eumeta japonica</name>
    <dbReference type="NCBI Taxonomy" id="151549"/>
    <lineage>
        <taxon>Eukaryota</taxon>
        <taxon>Metazoa</taxon>
        <taxon>Ecdysozoa</taxon>
        <taxon>Arthropoda</taxon>
        <taxon>Hexapoda</taxon>
        <taxon>Insecta</taxon>
        <taxon>Pterygota</taxon>
        <taxon>Neoptera</taxon>
        <taxon>Endopterygota</taxon>
        <taxon>Lepidoptera</taxon>
        <taxon>Glossata</taxon>
        <taxon>Ditrysia</taxon>
        <taxon>Tineoidea</taxon>
        <taxon>Psychidae</taxon>
        <taxon>Oiketicinae</taxon>
        <taxon>Eumeta</taxon>
    </lineage>
</organism>
<dbReference type="EMBL" id="BGZK01000659">
    <property type="protein sequence ID" value="GBP55019.1"/>
    <property type="molecule type" value="Genomic_DNA"/>
</dbReference>
<comment type="caution">
    <text evidence="1">The sequence shown here is derived from an EMBL/GenBank/DDBJ whole genome shotgun (WGS) entry which is preliminary data.</text>
</comment>
<sequence>MTTGHRKDPPNNVSNDLSTENIKVLLSVISSIDIGELPLLAKKFKLDKDIAVFATSECLMDSFVVADVLHSRYRIQLRRRIF</sequence>
<evidence type="ECO:0000313" key="1">
    <source>
        <dbReference type="EMBL" id="GBP55019.1"/>
    </source>
</evidence>
<name>A0A4C1WXZ3_EUMVA</name>
<accession>A0A4C1WXZ3</accession>
<evidence type="ECO:0000313" key="2">
    <source>
        <dbReference type="Proteomes" id="UP000299102"/>
    </source>
</evidence>
<reference evidence="1 2" key="1">
    <citation type="journal article" date="2019" name="Commun. Biol.">
        <title>The bagworm genome reveals a unique fibroin gene that provides high tensile strength.</title>
        <authorList>
            <person name="Kono N."/>
            <person name="Nakamura H."/>
            <person name="Ohtoshi R."/>
            <person name="Tomita M."/>
            <person name="Numata K."/>
            <person name="Arakawa K."/>
        </authorList>
    </citation>
    <scope>NUCLEOTIDE SEQUENCE [LARGE SCALE GENOMIC DNA]</scope>
</reference>
<gene>
    <name evidence="1" type="ORF">EVAR_34494_1</name>
</gene>
<keyword evidence="2" id="KW-1185">Reference proteome</keyword>